<reference evidence="4" key="1">
    <citation type="journal article" date="2021" name="Microbiol. Resour. Announc.">
        <title>LGAAP: Leishmaniinae Genome Assembly and Annotation Pipeline.</title>
        <authorList>
            <person name="Almutairi H."/>
            <person name="Urbaniak M.D."/>
            <person name="Bates M.D."/>
            <person name="Jariyapan N."/>
            <person name="Kwakye-Nuako G."/>
            <person name="Thomaz-Soccol V."/>
            <person name="Al-Salem W.S."/>
            <person name="Dillon R.J."/>
            <person name="Bates P.A."/>
            <person name="Gatherer D."/>
        </authorList>
    </citation>
    <scope>NUCLEOTIDE SEQUENCE [LARGE SCALE GENOMIC DNA]</scope>
</reference>
<dbReference type="SMR" id="A0A836I0H7"/>
<organism evidence="3 4">
    <name type="scientific">Leishmania orientalis</name>
    <dbReference type="NCBI Taxonomy" id="2249476"/>
    <lineage>
        <taxon>Eukaryota</taxon>
        <taxon>Discoba</taxon>
        <taxon>Euglenozoa</taxon>
        <taxon>Kinetoplastea</taxon>
        <taxon>Metakinetoplastina</taxon>
        <taxon>Trypanosomatida</taxon>
        <taxon>Trypanosomatidae</taxon>
        <taxon>Leishmaniinae</taxon>
        <taxon>Leishmania</taxon>
    </lineage>
</organism>
<evidence type="ECO:0000256" key="1">
    <source>
        <dbReference type="SAM" id="MobiDB-lite"/>
    </source>
</evidence>
<sequence length="259" mass="27941">MVALTNVAFAGYAYYSTGGEGFIYALSSKDTESIGLPVILINSNAKAANFFSLLVLLASGILMISLICLLAVTFCCRRKVAELEEVYWKLQYAFANVNDTLVREVSRRTPSAAATSSASLNQKRASQSNIRLATSSQSPSQIMPRHGSTARMSSMRQPQQVMEPPPTGPVFPATPPPYGTNANPLYLQPVSASTLSLYNYSHGDNYAQDSIFAPQAPPMPAPQQQQTRVSGGLMTSPSPRTTPDQPLRRRASKVSFIGA</sequence>
<feature type="region of interest" description="Disordered" evidence="1">
    <location>
        <begin position="209"/>
        <end position="259"/>
    </location>
</feature>
<keyword evidence="4" id="KW-1185">Reference proteome</keyword>
<dbReference type="EMBL" id="JAFHLR010000004">
    <property type="protein sequence ID" value="KAG5487796.1"/>
    <property type="molecule type" value="Genomic_DNA"/>
</dbReference>
<feature type="compositionally biased region" description="Polar residues" evidence="1">
    <location>
        <begin position="120"/>
        <end position="141"/>
    </location>
</feature>
<feature type="compositionally biased region" description="Polar residues" evidence="1">
    <location>
        <begin position="227"/>
        <end position="244"/>
    </location>
</feature>
<dbReference type="KEGG" id="loi:92363295"/>
<accession>A0A836I0H7</accession>
<feature type="region of interest" description="Disordered" evidence="1">
    <location>
        <begin position="112"/>
        <end position="165"/>
    </location>
</feature>
<keyword evidence="2" id="KW-1133">Transmembrane helix</keyword>
<proteinExistence type="predicted"/>
<reference evidence="4" key="2">
    <citation type="journal article" date="2021" name="Sci. Data">
        <title>Chromosome-scale genome sequencing, assembly and annotation of six genomes from subfamily Leishmaniinae.</title>
        <authorList>
            <person name="Almutairi H."/>
            <person name="Urbaniak M.D."/>
            <person name="Bates M.D."/>
            <person name="Jariyapan N."/>
            <person name="Kwakye-Nuako G."/>
            <person name="Thomaz Soccol V."/>
            <person name="Al-Salem W.S."/>
            <person name="Dillon R.J."/>
            <person name="Bates P.A."/>
            <person name="Gatherer D."/>
        </authorList>
    </citation>
    <scope>NUCLEOTIDE SEQUENCE [LARGE SCALE GENOMIC DNA]</scope>
</reference>
<dbReference type="RefSeq" id="XP_067065993.1">
    <property type="nucleotide sequence ID" value="XM_067209361.1"/>
</dbReference>
<name>A0A836I0H7_9TRYP</name>
<feature type="transmembrane region" description="Helical" evidence="2">
    <location>
        <begin position="50"/>
        <end position="72"/>
    </location>
</feature>
<keyword evidence="2" id="KW-0472">Membrane</keyword>
<evidence type="ECO:0000256" key="2">
    <source>
        <dbReference type="SAM" id="Phobius"/>
    </source>
</evidence>
<dbReference type="GeneID" id="92363295"/>
<evidence type="ECO:0000313" key="4">
    <source>
        <dbReference type="Proteomes" id="UP000674143"/>
    </source>
</evidence>
<protein>
    <submittedName>
        <fullName evidence="3">Uncharacterized protein</fullName>
    </submittedName>
</protein>
<evidence type="ECO:0000313" key="3">
    <source>
        <dbReference type="EMBL" id="KAG5487796.1"/>
    </source>
</evidence>
<comment type="caution">
    <text evidence="3">The sequence shown here is derived from an EMBL/GenBank/DDBJ whole genome shotgun (WGS) entry which is preliminary data.</text>
</comment>
<dbReference type="Proteomes" id="UP000674143">
    <property type="component" value="Unassembled WGS sequence"/>
</dbReference>
<dbReference type="AlphaFoldDB" id="A0A836I0H7"/>
<gene>
    <name evidence="3" type="ORF">LSCM4_07474</name>
</gene>
<feature type="compositionally biased region" description="Polar residues" evidence="1">
    <location>
        <begin position="150"/>
        <end position="160"/>
    </location>
</feature>
<keyword evidence="2" id="KW-0812">Transmembrane</keyword>